<dbReference type="STRING" id="1194083.BN12_30019"/>
<dbReference type="Gene3D" id="2.160.20.80">
    <property type="entry name" value="E3 ubiquitin-protein ligase SopA"/>
    <property type="match status" value="1"/>
</dbReference>
<reference evidence="2 3" key="1">
    <citation type="journal article" date="2013" name="ISME J.">
        <title>A metabolic model for members of the genus Tetrasphaera involved in enhanced biological phosphorus removal.</title>
        <authorList>
            <person name="Kristiansen R."/>
            <person name="Nguyen H.T.T."/>
            <person name="Saunders A.M."/>
            <person name="Nielsen J.L."/>
            <person name="Wimmer R."/>
            <person name="Le V.Q."/>
            <person name="McIlroy S.J."/>
            <person name="Petrovski S."/>
            <person name="Seviour R.J."/>
            <person name="Calteau A."/>
            <person name="Nielsen K.L."/>
            <person name="Nielsen P.H."/>
        </authorList>
    </citation>
    <scope>NUCLEOTIDE SEQUENCE [LARGE SCALE GENOMIC DNA]</scope>
    <source>
        <strain evidence="2 3">T1-X7</strain>
    </source>
</reference>
<protein>
    <recommendedName>
        <fullName evidence="4">Pentapeptide repeat protein</fullName>
    </recommendedName>
</protein>
<proteinExistence type="predicted"/>
<feature type="transmembrane region" description="Helical" evidence="1">
    <location>
        <begin position="55"/>
        <end position="76"/>
    </location>
</feature>
<accession>A0A077LX57</accession>
<dbReference type="EMBL" id="CAJB01000223">
    <property type="protein sequence ID" value="CCH78493.1"/>
    <property type="molecule type" value="Genomic_DNA"/>
</dbReference>
<dbReference type="Proteomes" id="UP000035721">
    <property type="component" value="Unassembled WGS sequence"/>
</dbReference>
<dbReference type="AlphaFoldDB" id="A0A077LX57"/>
<keyword evidence="1" id="KW-0472">Membrane</keyword>
<feature type="transmembrane region" description="Helical" evidence="1">
    <location>
        <begin position="25"/>
        <end position="43"/>
    </location>
</feature>
<keyword evidence="1" id="KW-1133">Transmembrane helix</keyword>
<dbReference type="PANTHER" id="PTHR14136:SF17">
    <property type="entry name" value="BTB_POZ DOMAIN-CONTAINING PROTEIN KCTD9"/>
    <property type="match status" value="1"/>
</dbReference>
<sequence length="256" mass="27139">MRGVESTASVSTENPLKYWFEHHPGLVTLILLLVLTTAGILLMTWKSSSESTRGLGAGMISGAVVTLALFFVQLSIDDAKNQAADNAEQAAARQAQLSDNAAFRLAVSLQNNLTGFDYTGHSMQGFYLSGKTLRDADLAGVDLQHATLHSTDMSYADLGNADLRGANAHGASFANASLVGADLRKADLRNATLRNADLHGAQLAGAVVDADTCWPSGFLTRQVRLEVRAEPVVHFGRVARPASAGHVCTAHEATPR</sequence>
<dbReference type="InterPro" id="IPR051082">
    <property type="entry name" value="Pentapeptide-BTB/POZ_domain"/>
</dbReference>
<evidence type="ECO:0008006" key="4">
    <source>
        <dbReference type="Google" id="ProtNLM"/>
    </source>
</evidence>
<dbReference type="PANTHER" id="PTHR14136">
    <property type="entry name" value="BTB_POZ DOMAIN-CONTAINING PROTEIN KCTD9"/>
    <property type="match status" value="1"/>
</dbReference>
<gene>
    <name evidence="2" type="ORF">BN12_30019</name>
</gene>
<name>A0A077LX57_9MICO</name>
<dbReference type="RefSeq" id="WP_162233010.1">
    <property type="nucleotide sequence ID" value="NZ_HF570958.1"/>
</dbReference>
<organism evidence="2 3">
    <name type="scientific">Nostocoides japonicum T1-X7</name>
    <dbReference type="NCBI Taxonomy" id="1194083"/>
    <lineage>
        <taxon>Bacteria</taxon>
        <taxon>Bacillati</taxon>
        <taxon>Actinomycetota</taxon>
        <taxon>Actinomycetes</taxon>
        <taxon>Micrococcales</taxon>
        <taxon>Intrasporangiaceae</taxon>
        <taxon>Nostocoides</taxon>
    </lineage>
</organism>
<dbReference type="SUPFAM" id="SSF141571">
    <property type="entry name" value="Pentapeptide repeat-like"/>
    <property type="match status" value="1"/>
</dbReference>
<keyword evidence="3" id="KW-1185">Reference proteome</keyword>
<evidence type="ECO:0000313" key="2">
    <source>
        <dbReference type="EMBL" id="CCH78493.1"/>
    </source>
</evidence>
<evidence type="ECO:0000256" key="1">
    <source>
        <dbReference type="SAM" id="Phobius"/>
    </source>
</evidence>
<comment type="caution">
    <text evidence="2">The sequence shown here is derived from an EMBL/GenBank/DDBJ whole genome shotgun (WGS) entry which is preliminary data.</text>
</comment>
<evidence type="ECO:0000313" key="3">
    <source>
        <dbReference type="Proteomes" id="UP000035721"/>
    </source>
</evidence>
<dbReference type="InterPro" id="IPR001646">
    <property type="entry name" value="5peptide_repeat"/>
</dbReference>
<dbReference type="Pfam" id="PF00805">
    <property type="entry name" value="Pentapeptide"/>
    <property type="match status" value="2"/>
</dbReference>
<keyword evidence="1" id="KW-0812">Transmembrane</keyword>